<feature type="compositionally biased region" description="Polar residues" evidence="10">
    <location>
        <begin position="106"/>
        <end position="120"/>
    </location>
</feature>
<dbReference type="PANTHER" id="PTHR33446:SF2">
    <property type="entry name" value="PROTEIN TONB"/>
    <property type="match status" value="1"/>
</dbReference>
<dbReference type="Pfam" id="PF03544">
    <property type="entry name" value="TonB_C"/>
    <property type="match status" value="1"/>
</dbReference>
<evidence type="ECO:0000256" key="3">
    <source>
        <dbReference type="ARBA" id="ARBA00022448"/>
    </source>
</evidence>
<feature type="compositionally biased region" description="Polar residues" evidence="10">
    <location>
        <begin position="136"/>
        <end position="156"/>
    </location>
</feature>
<dbReference type="EMBL" id="BPFB01000023">
    <property type="protein sequence ID" value="GIU47522.1"/>
    <property type="molecule type" value="Genomic_DNA"/>
</dbReference>
<keyword evidence="3" id="KW-0813">Transport</keyword>
<comment type="similarity">
    <text evidence="2">Belongs to the TonB family.</text>
</comment>
<evidence type="ECO:0000256" key="10">
    <source>
        <dbReference type="SAM" id="MobiDB-lite"/>
    </source>
</evidence>
<feature type="domain" description="TonB C-terminal" evidence="12">
    <location>
        <begin position="155"/>
        <end position="245"/>
    </location>
</feature>
<dbReference type="Gene3D" id="3.30.1150.10">
    <property type="match status" value="1"/>
</dbReference>
<feature type="compositionally biased region" description="Polar residues" evidence="10">
    <location>
        <begin position="50"/>
        <end position="73"/>
    </location>
</feature>
<sequence length="245" mass="26382">MTPRRYFAFGCLTLLIQGGVLASQNRPPPSQLNAGSAMGTTQSINLSLAMQASRAQASSPQITNSASKQQMTPPATKPAARTRSPLAPAKKPKKAVRTKAVEAQISPKQAASSPAPNHQPTPEHDSAKPDTRQAEQTHQQPQMTAKQGITHVSENLSQPTFSTPPQPPNYPKIARKRGQQGSAMIEVKFNQLGEQLQLTLIESSGYHLLDKAALSAVKQWQFAAPIPHTAQAYTVRVPVTFALNN</sequence>
<evidence type="ECO:0000313" key="13">
    <source>
        <dbReference type="EMBL" id="GIU47522.1"/>
    </source>
</evidence>
<feature type="compositionally biased region" description="Basic and acidic residues" evidence="10">
    <location>
        <begin position="121"/>
        <end position="135"/>
    </location>
</feature>
<gene>
    <name evidence="13" type="primary">tonB_2</name>
    <name evidence="13" type="ORF">TUM4630_21730</name>
</gene>
<evidence type="ECO:0000256" key="9">
    <source>
        <dbReference type="ARBA" id="ARBA00023136"/>
    </source>
</evidence>
<accession>A0ABQ4PJ42</accession>
<comment type="caution">
    <text evidence="13">The sequence shown here is derived from an EMBL/GenBank/DDBJ whole genome shotgun (WGS) entry which is preliminary data.</text>
</comment>
<keyword evidence="11" id="KW-0732">Signal</keyword>
<feature type="chain" id="PRO_5045632768" evidence="11">
    <location>
        <begin position="23"/>
        <end position="245"/>
    </location>
</feature>
<evidence type="ECO:0000256" key="11">
    <source>
        <dbReference type="SAM" id="SignalP"/>
    </source>
</evidence>
<name>A0ABQ4PJ42_9GAMM</name>
<evidence type="ECO:0000256" key="8">
    <source>
        <dbReference type="ARBA" id="ARBA00022989"/>
    </source>
</evidence>
<proteinExistence type="inferred from homology"/>
<protein>
    <submittedName>
        <fullName evidence="13">TonB1 energy transduction system for heme uptake energy transducer component TonB</fullName>
    </submittedName>
</protein>
<keyword evidence="8" id="KW-1133">Transmembrane helix</keyword>
<dbReference type="InterPro" id="IPR051045">
    <property type="entry name" value="TonB-dependent_transducer"/>
</dbReference>
<evidence type="ECO:0000256" key="2">
    <source>
        <dbReference type="ARBA" id="ARBA00006555"/>
    </source>
</evidence>
<evidence type="ECO:0000256" key="4">
    <source>
        <dbReference type="ARBA" id="ARBA00022475"/>
    </source>
</evidence>
<dbReference type="Proteomes" id="UP000761574">
    <property type="component" value="Unassembled WGS sequence"/>
</dbReference>
<dbReference type="PANTHER" id="PTHR33446">
    <property type="entry name" value="PROTEIN TONB-RELATED"/>
    <property type="match status" value="1"/>
</dbReference>
<evidence type="ECO:0000256" key="1">
    <source>
        <dbReference type="ARBA" id="ARBA00004383"/>
    </source>
</evidence>
<evidence type="ECO:0000259" key="12">
    <source>
        <dbReference type="PROSITE" id="PS52015"/>
    </source>
</evidence>
<comment type="subcellular location">
    <subcellularLocation>
        <location evidence="1">Cell inner membrane</location>
        <topology evidence="1">Single-pass membrane protein</topology>
        <orientation evidence="1">Periplasmic side</orientation>
    </subcellularLocation>
</comment>
<keyword evidence="14" id="KW-1185">Reference proteome</keyword>
<evidence type="ECO:0000256" key="6">
    <source>
        <dbReference type="ARBA" id="ARBA00022692"/>
    </source>
</evidence>
<keyword evidence="9" id="KW-0472">Membrane</keyword>
<keyword evidence="7" id="KW-0653">Protein transport</keyword>
<keyword evidence="6" id="KW-0812">Transmembrane</keyword>
<dbReference type="PROSITE" id="PS52015">
    <property type="entry name" value="TONB_CTD"/>
    <property type="match status" value="1"/>
</dbReference>
<organism evidence="13 14">
    <name type="scientific">Shewanella algidipiscicola</name>
    <dbReference type="NCBI Taxonomy" id="614070"/>
    <lineage>
        <taxon>Bacteria</taxon>
        <taxon>Pseudomonadati</taxon>
        <taxon>Pseudomonadota</taxon>
        <taxon>Gammaproteobacteria</taxon>
        <taxon>Alteromonadales</taxon>
        <taxon>Shewanellaceae</taxon>
        <taxon>Shewanella</taxon>
    </lineage>
</organism>
<dbReference type="InterPro" id="IPR006260">
    <property type="entry name" value="TonB/TolA_C"/>
</dbReference>
<feature type="signal peptide" evidence="11">
    <location>
        <begin position="1"/>
        <end position="22"/>
    </location>
</feature>
<feature type="region of interest" description="Disordered" evidence="10">
    <location>
        <begin position="50"/>
        <end position="178"/>
    </location>
</feature>
<dbReference type="InterPro" id="IPR037682">
    <property type="entry name" value="TonB_C"/>
</dbReference>
<keyword evidence="5" id="KW-0997">Cell inner membrane</keyword>
<evidence type="ECO:0000256" key="5">
    <source>
        <dbReference type="ARBA" id="ARBA00022519"/>
    </source>
</evidence>
<dbReference type="SUPFAM" id="SSF74653">
    <property type="entry name" value="TolA/TonB C-terminal domain"/>
    <property type="match status" value="1"/>
</dbReference>
<dbReference type="NCBIfam" id="TIGR01352">
    <property type="entry name" value="tonB_Cterm"/>
    <property type="match status" value="1"/>
</dbReference>
<dbReference type="RefSeq" id="WP_110457388.1">
    <property type="nucleotide sequence ID" value="NZ_BPFB01000023.1"/>
</dbReference>
<evidence type="ECO:0000313" key="14">
    <source>
        <dbReference type="Proteomes" id="UP000761574"/>
    </source>
</evidence>
<reference evidence="13 14" key="1">
    <citation type="submission" date="2021-05" db="EMBL/GenBank/DDBJ databases">
        <title>Molecular characterization for Shewanella algae harboring chromosomal blaOXA-55-like strains isolated from clinical and environment sample.</title>
        <authorList>
            <person name="Ohama Y."/>
            <person name="Aoki K."/>
            <person name="Harada S."/>
            <person name="Moriya K."/>
            <person name="Ishii Y."/>
            <person name="Tateda K."/>
        </authorList>
    </citation>
    <scope>NUCLEOTIDE SEQUENCE [LARGE SCALE GENOMIC DNA]</scope>
    <source>
        <strain evidence="13 14">LMG 23746</strain>
    </source>
</reference>
<keyword evidence="4" id="KW-1003">Cell membrane</keyword>
<evidence type="ECO:0000256" key="7">
    <source>
        <dbReference type="ARBA" id="ARBA00022927"/>
    </source>
</evidence>